<gene>
    <name evidence="3" type="ORF">ACHAWU_007252</name>
</gene>
<evidence type="ECO:0000256" key="1">
    <source>
        <dbReference type="SAM" id="MobiDB-lite"/>
    </source>
</evidence>
<sequence length="669" mass="77054">MKAQHLPFSSRCLASILVFLFSVVANNGFISYWQWHIPSFHSPSRAARLPLFPCRHVTTSCHATSAVSDDGPLHSHNKSELGAISTAISTNSTETNPDPPLLLSQLHTYQKPRQRRTSTGRRPRKPRFYWQSHNNLRNELNQFWDELSVTISRDQPPPIPSEYLLNYFHRNDLRWGISQMGGRENVAYILGGAKVIPGKWEQAIEFDEVKQLLPRMGDGQEGLPKNELRRNKQKNSTQEHTQEDPTMQQSHEHGNQDRDVANSTQISLTTNNSATSLIELSSLSFDKRINSTTGQTKEFWSKEKTVKNIFQYLDSYRKFKQRPAVWMPQLAELSQEGYSKLFNACSRFKKLPCTHPVFSSTAFSSDKNDRTNIHHVAGLVPFREWRYFESQLQLYVELEYYLSLYHNSSEEYFPEPTDVQTRGHQQLYDLIRIHGGKTMLAQKLDMKYAWEVGSGAIESTSRSNQRLMVAKHGALLPRSDRSWGPFSLGFAVKLLHFIRSQYLLLNPPLSCAHISMPSESDLIRGGYEELATQVTWYGGYENVARKLGLQFFDEKSQWMDERAFRVAKLLWKNRHNENIIVFDGPAKNSTVGKTKGVPWNEELVVRELLAYTQVNMTKRSLPHFVMPRFQHLDEDGRDDLRRAISKFGGSKYISEKAQLTSIEMWQNSS</sequence>
<proteinExistence type="predicted"/>
<feature type="compositionally biased region" description="Basic residues" evidence="1">
    <location>
        <begin position="110"/>
        <end position="127"/>
    </location>
</feature>
<keyword evidence="2" id="KW-1133">Transmembrane helix</keyword>
<dbReference type="AlphaFoldDB" id="A0ABD3LX49"/>
<name>A0ABD3LX49_9STRA</name>
<reference evidence="3 4" key="1">
    <citation type="submission" date="2024-10" db="EMBL/GenBank/DDBJ databases">
        <title>Updated reference genomes for cyclostephanoid diatoms.</title>
        <authorList>
            <person name="Roberts W.R."/>
            <person name="Alverson A.J."/>
        </authorList>
    </citation>
    <scope>NUCLEOTIDE SEQUENCE [LARGE SCALE GENOMIC DNA]</scope>
    <source>
        <strain evidence="3 4">AJA232-27</strain>
    </source>
</reference>
<protein>
    <submittedName>
        <fullName evidence="3">Uncharacterized protein</fullName>
    </submittedName>
</protein>
<evidence type="ECO:0000313" key="4">
    <source>
        <dbReference type="Proteomes" id="UP001530293"/>
    </source>
</evidence>
<accession>A0ABD3LX49</accession>
<keyword evidence="2" id="KW-0472">Membrane</keyword>
<comment type="caution">
    <text evidence="3">The sequence shown here is derived from an EMBL/GenBank/DDBJ whole genome shotgun (WGS) entry which is preliminary data.</text>
</comment>
<feature type="region of interest" description="Disordered" evidence="1">
    <location>
        <begin position="215"/>
        <end position="260"/>
    </location>
</feature>
<evidence type="ECO:0000256" key="2">
    <source>
        <dbReference type="SAM" id="Phobius"/>
    </source>
</evidence>
<organism evidence="3 4">
    <name type="scientific">Discostella pseudostelligera</name>
    <dbReference type="NCBI Taxonomy" id="259834"/>
    <lineage>
        <taxon>Eukaryota</taxon>
        <taxon>Sar</taxon>
        <taxon>Stramenopiles</taxon>
        <taxon>Ochrophyta</taxon>
        <taxon>Bacillariophyta</taxon>
        <taxon>Coscinodiscophyceae</taxon>
        <taxon>Thalassiosirophycidae</taxon>
        <taxon>Stephanodiscales</taxon>
        <taxon>Stephanodiscaceae</taxon>
        <taxon>Discostella</taxon>
    </lineage>
</organism>
<feature type="compositionally biased region" description="Polar residues" evidence="1">
    <location>
        <begin position="234"/>
        <end position="249"/>
    </location>
</feature>
<feature type="compositionally biased region" description="Basic and acidic residues" evidence="1">
    <location>
        <begin position="250"/>
        <end position="260"/>
    </location>
</feature>
<evidence type="ECO:0000313" key="3">
    <source>
        <dbReference type="EMBL" id="KAL3756301.1"/>
    </source>
</evidence>
<keyword evidence="2" id="KW-0812">Transmembrane</keyword>
<feature type="region of interest" description="Disordered" evidence="1">
    <location>
        <begin position="89"/>
        <end position="127"/>
    </location>
</feature>
<keyword evidence="4" id="KW-1185">Reference proteome</keyword>
<dbReference type="EMBL" id="JALLBG020000312">
    <property type="protein sequence ID" value="KAL3756301.1"/>
    <property type="molecule type" value="Genomic_DNA"/>
</dbReference>
<feature type="transmembrane region" description="Helical" evidence="2">
    <location>
        <begin position="12"/>
        <end position="35"/>
    </location>
</feature>
<dbReference type="Proteomes" id="UP001530293">
    <property type="component" value="Unassembled WGS sequence"/>
</dbReference>